<name>A0A2P0QHZ0_9CHLO</name>
<dbReference type="AlphaFoldDB" id="A0A2P0QHZ0"/>
<proteinExistence type="predicted"/>
<accession>A0A2P0QHZ0</accession>
<dbReference type="GeneID" id="37276333"/>
<protein>
    <submittedName>
        <fullName evidence="1">Uncharacterized protein</fullName>
    </submittedName>
</protein>
<geneLocation type="chloroplast" evidence="1"/>
<evidence type="ECO:0000313" key="1">
    <source>
        <dbReference type="EMBL" id="ARO74375.1"/>
    </source>
</evidence>
<reference evidence="1" key="1">
    <citation type="submission" date="2017-03" db="EMBL/GenBank/DDBJ databases">
        <title>Chloroplast genome evolution in siphonous green algae.</title>
        <authorList>
            <person name="Cremen M.C."/>
            <person name="Marcelino V.R."/>
            <person name="Verbruggen H."/>
        </authorList>
    </citation>
    <scope>NUCLEOTIDE SEQUENCE</scope>
</reference>
<dbReference type="RefSeq" id="YP_009472721.1">
    <property type="nucleotide sequence ID" value="NC_037366.1"/>
</dbReference>
<keyword evidence="1" id="KW-0150">Chloroplast</keyword>
<keyword evidence="1" id="KW-0934">Plastid</keyword>
<sequence>MSFGVYQLTFLEDSCDWNFIEKRVRFFKYRLFLNKKYLNKSQLKFQQTFGFSNIAISFFSIKTILNCNKALFFYQSSFQQIFYELSQICLYSYQPTFGKGKFSLVLDFCCQIRIFHIFEPEWFVKHKFYFFNCQRNTLFFFIKILQLTILKNF</sequence>
<gene>
    <name evidence="1" type="primary">orf153</name>
</gene>
<dbReference type="EMBL" id="KY819066">
    <property type="protein sequence ID" value="ARO74375.1"/>
    <property type="molecule type" value="Genomic_DNA"/>
</dbReference>
<organism evidence="1">
    <name type="scientific">Codium arenicola</name>
    <dbReference type="NCBI Taxonomy" id="1191365"/>
    <lineage>
        <taxon>Eukaryota</taxon>
        <taxon>Viridiplantae</taxon>
        <taxon>Chlorophyta</taxon>
        <taxon>core chlorophytes</taxon>
        <taxon>Ulvophyceae</taxon>
        <taxon>TCBD clade</taxon>
        <taxon>Bryopsidales</taxon>
        <taxon>Bryopsidineae</taxon>
        <taxon>Codiaceae</taxon>
        <taxon>Codium</taxon>
    </lineage>
</organism>